<evidence type="ECO:0000256" key="4">
    <source>
        <dbReference type="ARBA" id="ARBA00022801"/>
    </source>
</evidence>
<evidence type="ECO:0000256" key="2">
    <source>
        <dbReference type="ARBA" id="ARBA00022722"/>
    </source>
</evidence>
<evidence type="ECO:0000256" key="1">
    <source>
        <dbReference type="ARBA" id="ARBA00022694"/>
    </source>
</evidence>
<dbReference type="InterPro" id="IPR020568">
    <property type="entry name" value="Ribosomal_Su5_D2-typ_SF"/>
</dbReference>
<dbReference type="SUPFAM" id="SSF54211">
    <property type="entry name" value="Ribosomal protein S5 domain 2-like"/>
    <property type="match status" value="1"/>
</dbReference>
<keyword evidence="1" id="KW-0819">tRNA processing</keyword>
<dbReference type="EMBL" id="DF836365">
    <property type="protein sequence ID" value="GAN04915.1"/>
    <property type="molecule type" value="Genomic_DNA"/>
</dbReference>
<name>A0A0C9LUF1_9FUNG</name>
<dbReference type="GO" id="GO:0008033">
    <property type="term" value="P:tRNA processing"/>
    <property type="evidence" value="ECO:0007669"/>
    <property type="project" value="UniProtKB-KW"/>
</dbReference>
<accession>A0A0C9LUF1</accession>
<dbReference type="GO" id="GO:0004526">
    <property type="term" value="F:ribonuclease P activity"/>
    <property type="evidence" value="ECO:0007669"/>
    <property type="project" value="InterPro"/>
</dbReference>
<dbReference type="InterPro" id="IPR000100">
    <property type="entry name" value="RNase_P"/>
</dbReference>
<evidence type="ECO:0000313" key="6">
    <source>
        <dbReference type="EMBL" id="GAN04915.1"/>
    </source>
</evidence>
<organism evidence="6">
    <name type="scientific">Mucor ambiguus</name>
    <dbReference type="NCBI Taxonomy" id="91626"/>
    <lineage>
        <taxon>Eukaryota</taxon>
        <taxon>Fungi</taxon>
        <taxon>Fungi incertae sedis</taxon>
        <taxon>Mucoromycota</taxon>
        <taxon>Mucoromycotina</taxon>
        <taxon>Mucoromycetes</taxon>
        <taxon>Mucorales</taxon>
        <taxon>Mucorineae</taxon>
        <taxon>Mucoraceae</taxon>
        <taxon>Mucor</taxon>
    </lineage>
</organism>
<evidence type="ECO:0000313" key="7">
    <source>
        <dbReference type="Proteomes" id="UP000053815"/>
    </source>
</evidence>
<keyword evidence="5" id="KW-0694">RNA-binding</keyword>
<dbReference type="Pfam" id="PF00825">
    <property type="entry name" value="Ribonuclease_P"/>
    <property type="match status" value="1"/>
</dbReference>
<evidence type="ECO:0000256" key="3">
    <source>
        <dbReference type="ARBA" id="ARBA00022759"/>
    </source>
</evidence>
<proteinExistence type="predicted"/>
<reference evidence="6" key="1">
    <citation type="submission" date="2014-09" db="EMBL/GenBank/DDBJ databases">
        <title>Draft genome sequence of an oleaginous Mucoromycotina fungus Mucor ambiguus NBRC6742.</title>
        <authorList>
            <person name="Takeda I."/>
            <person name="Yamane N."/>
            <person name="Morita T."/>
            <person name="Tamano K."/>
            <person name="Machida M."/>
            <person name="Baker S."/>
            <person name="Koike H."/>
        </authorList>
    </citation>
    <scope>NUCLEOTIDE SEQUENCE</scope>
    <source>
        <strain evidence="6">NBRC 6742</strain>
    </source>
</reference>
<dbReference type="Proteomes" id="UP000053815">
    <property type="component" value="Unassembled WGS sequence"/>
</dbReference>
<dbReference type="NCBIfam" id="TIGR00188">
    <property type="entry name" value="rnpA"/>
    <property type="match status" value="1"/>
</dbReference>
<dbReference type="AlphaFoldDB" id="A0A0C9LUF1"/>
<dbReference type="OrthoDB" id="2383663at2759"/>
<keyword evidence="2" id="KW-0540">Nuclease</keyword>
<dbReference type="STRING" id="91626.A0A0C9LUF1"/>
<dbReference type="GO" id="GO:0000049">
    <property type="term" value="F:tRNA binding"/>
    <property type="evidence" value="ECO:0007669"/>
    <property type="project" value="InterPro"/>
</dbReference>
<keyword evidence="7" id="KW-1185">Reference proteome</keyword>
<keyword evidence="3" id="KW-0255">Endonuclease</keyword>
<evidence type="ECO:0000256" key="5">
    <source>
        <dbReference type="ARBA" id="ARBA00022884"/>
    </source>
</evidence>
<keyword evidence="4" id="KW-0378">Hydrolase</keyword>
<sequence length="119" mass="13522">MKIPGIATERLSSIFSKQSRLLQSTDAFNVKAIYNETKDLNRVAIITGKKKIGKSAVHRNRADRRIKSALQTIYPNLKMKGYDFLFFSKPPAITLPWNTLMEHVKVSMATLEKKAAKKK</sequence>
<dbReference type="InterPro" id="IPR014721">
    <property type="entry name" value="Ribsml_uS5_D2-typ_fold_subgr"/>
</dbReference>
<protein>
    <submittedName>
        <fullName evidence="6">Uncharacterized protein</fullName>
    </submittedName>
</protein>
<gene>
    <name evidence="6" type="ORF">MAM1_0076c04382</name>
</gene>
<dbReference type="Gene3D" id="3.30.230.10">
    <property type="match status" value="1"/>
</dbReference>